<dbReference type="GO" id="GO:0010333">
    <property type="term" value="F:terpene synthase activity"/>
    <property type="evidence" value="ECO:0007669"/>
    <property type="project" value="InterPro"/>
</dbReference>
<evidence type="ECO:0000313" key="2">
    <source>
        <dbReference type="Proteomes" id="UP001371456"/>
    </source>
</evidence>
<evidence type="ECO:0000313" key="1">
    <source>
        <dbReference type="EMBL" id="KAK6781641.1"/>
    </source>
</evidence>
<name>A0AAN8TDA2_SOLBU</name>
<comment type="caution">
    <text evidence="1">The sequence shown here is derived from an EMBL/GenBank/DDBJ whole genome shotgun (WGS) entry which is preliminary data.</text>
</comment>
<dbReference type="InterPro" id="IPR008930">
    <property type="entry name" value="Terpenoid_cyclase/PrenylTrfase"/>
</dbReference>
<organism evidence="1 2">
    <name type="scientific">Solanum bulbocastanum</name>
    <name type="common">Wild potato</name>
    <dbReference type="NCBI Taxonomy" id="147425"/>
    <lineage>
        <taxon>Eukaryota</taxon>
        <taxon>Viridiplantae</taxon>
        <taxon>Streptophyta</taxon>
        <taxon>Embryophyta</taxon>
        <taxon>Tracheophyta</taxon>
        <taxon>Spermatophyta</taxon>
        <taxon>Magnoliopsida</taxon>
        <taxon>eudicotyledons</taxon>
        <taxon>Gunneridae</taxon>
        <taxon>Pentapetalae</taxon>
        <taxon>asterids</taxon>
        <taxon>lamiids</taxon>
        <taxon>Solanales</taxon>
        <taxon>Solanaceae</taxon>
        <taxon>Solanoideae</taxon>
        <taxon>Solaneae</taxon>
        <taxon>Solanum</taxon>
    </lineage>
</organism>
<dbReference type="SUPFAM" id="SSF48239">
    <property type="entry name" value="Terpenoid cyclases/Protein prenyltransferases"/>
    <property type="match status" value="1"/>
</dbReference>
<dbReference type="AlphaFoldDB" id="A0AAN8TDA2"/>
<dbReference type="GO" id="GO:0009686">
    <property type="term" value="P:gibberellin biosynthetic process"/>
    <property type="evidence" value="ECO:0007669"/>
    <property type="project" value="TreeGrafter"/>
</dbReference>
<proteinExistence type="predicted"/>
<dbReference type="GO" id="GO:0000287">
    <property type="term" value="F:magnesium ion binding"/>
    <property type="evidence" value="ECO:0007669"/>
    <property type="project" value="TreeGrafter"/>
</dbReference>
<dbReference type="PANTHER" id="PTHR31739:SF30">
    <property type="entry name" value="COPAL-8-OL DIPHOSPHATE HYDRATASE, CHLOROPLASTIC"/>
    <property type="match status" value="1"/>
</dbReference>
<dbReference type="Gene3D" id="1.10.600.10">
    <property type="entry name" value="Farnesyl Diphosphate Synthase"/>
    <property type="match status" value="1"/>
</dbReference>
<dbReference type="InterPro" id="IPR008949">
    <property type="entry name" value="Isoprenoid_synthase_dom_sf"/>
</dbReference>
<dbReference type="PANTHER" id="PTHR31739">
    <property type="entry name" value="ENT-COPALYL DIPHOSPHATE SYNTHASE, CHLOROPLASTIC"/>
    <property type="match status" value="1"/>
</dbReference>
<accession>A0AAN8TDA2</accession>
<dbReference type="Proteomes" id="UP001371456">
    <property type="component" value="Unassembled WGS sequence"/>
</dbReference>
<dbReference type="EMBL" id="JBANQN010000008">
    <property type="protein sequence ID" value="KAK6781641.1"/>
    <property type="molecule type" value="Genomic_DNA"/>
</dbReference>
<protein>
    <submittedName>
        <fullName evidence="1">Uncharacterized protein</fullName>
    </submittedName>
</protein>
<dbReference type="GO" id="GO:0009507">
    <property type="term" value="C:chloroplast"/>
    <property type="evidence" value="ECO:0007669"/>
    <property type="project" value="TreeGrafter"/>
</dbReference>
<gene>
    <name evidence="1" type="ORF">RDI58_019437</name>
</gene>
<dbReference type="InterPro" id="IPR050148">
    <property type="entry name" value="Terpene_synthase-like"/>
</dbReference>
<reference evidence="1 2" key="1">
    <citation type="submission" date="2024-02" db="EMBL/GenBank/DDBJ databases">
        <title>de novo genome assembly of Solanum bulbocastanum strain 11H21.</title>
        <authorList>
            <person name="Hosaka A.J."/>
        </authorList>
    </citation>
    <scope>NUCLEOTIDE SEQUENCE [LARGE SCALE GENOMIC DNA]</scope>
    <source>
        <tissue evidence="1">Young leaves</tissue>
    </source>
</reference>
<sequence length="198" mass="23081">MFNLYRCSQALFPGEMILEEAKNFTYNFLHQYLANNQSKDKWVIAKDIPGEFLHQLGKETYQDLGIDIHHQLHNVWEEWFMSLNNTPCQEEAELLVHTINLAAGHMTHDEILSKHTNKVCHMLNEFQNGQISNSSKARDIEFYMKALVKLVFSNTSSNNINQDIKQTFFAVVKTFYYTAHVSEDTINHHISKVLFQKA</sequence>
<keyword evidence="2" id="KW-1185">Reference proteome</keyword>